<evidence type="ECO:0000256" key="3">
    <source>
        <dbReference type="ARBA" id="ARBA00004603"/>
    </source>
</evidence>
<dbReference type="SMART" id="SM00355">
    <property type="entry name" value="ZnF_C2H2"/>
    <property type="match status" value="1"/>
</dbReference>
<dbReference type="Pfam" id="PF00569">
    <property type="entry name" value="ZZ"/>
    <property type="match status" value="1"/>
</dbReference>
<evidence type="ECO:0000313" key="18">
    <source>
        <dbReference type="Ensembl" id="ENSLCAP00010006090.1"/>
    </source>
</evidence>
<evidence type="ECO:0000256" key="7">
    <source>
        <dbReference type="ARBA" id="ARBA00022679"/>
    </source>
</evidence>
<accession>A0A4W6C6J8</accession>
<dbReference type="GO" id="GO:0099536">
    <property type="term" value="P:synaptic signaling"/>
    <property type="evidence" value="ECO:0007669"/>
    <property type="project" value="TreeGrafter"/>
</dbReference>
<evidence type="ECO:0000256" key="15">
    <source>
        <dbReference type="SAM" id="MobiDB-lite"/>
    </source>
</evidence>
<dbReference type="GO" id="GO:0061630">
    <property type="term" value="F:ubiquitin protein ligase activity"/>
    <property type="evidence" value="ECO:0007669"/>
    <property type="project" value="UniProtKB-EC"/>
</dbReference>
<evidence type="ECO:0000256" key="1">
    <source>
        <dbReference type="ARBA" id="ARBA00000900"/>
    </source>
</evidence>
<dbReference type="GO" id="GO:0045202">
    <property type="term" value="C:synapse"/>
    <property type="evidence" value="ECO:0007669"/>
    <property type="project" value="GOC"/>
</dbReference>
<feature type="domain" description="ZZ-type" evidence="16">
    <location>
        <begin position="4"/>
        <end position="60"/>
    </location>
</feature>
<dbReference type="SUPFAM" id="SSF57850">
    <property type="entry name" value="RING/U-box"/>
    <property type="match status" value="1"/>
</dbReference>
<evidence type="ECO:0000256" key="14">
    <source>
        <dbReference type="PROSITE-ProRule" id="PRU00228"/>
    </source>
</evidence>
<evidence type="ECO:0000256" key="12">
    <source>
        <dbReference type="ARBA" id="ARBA00022833"/>
    </source>
</evidence>
<dbReference type="InterPro" id="IPR013087">
    <property type="entry name" value="Znf_C2H2_type"/>
</dbReference>
<evidence type="ECO:0000256" key="11">
    <source>
        <dbReference type="ARBA" id="ARBA00022786"/>
    </source>
</evidence>
<dbReference type="InterPro" id="IPR008598">
    <property type="entry name" value="Di19_Zn-bd"/>
</dbReference>
<dbReference type="GeneTree" id="ENSGT00510000047171"/>
<reference evidence="18" key="3">
    <citation type="submission" date="2025-09" db="UniProtKB">
        <authorList>
            <consortium name="Ensembl"/>
        </authorList>
    </citation>
    <scope>IDENTIFICATION</scope>
</reference>
<dbReference type="Ensembl" id="ENSLCAT00010006242.1">
    <property type="protein sequence ID" value="ENSLCAP00010006090.1"/>
    <property type="gene ID" value="ENSLCAG00010003025.1"/>
</dbReference>
<sequence length="426" mass="46244">MSRHEGVSCDACLKGNFRGRRFKCLICYDYDLCASCYESGATTTRHTTEHPMQCILTRVDYDLYYGGDTFSVEQPQSFTCPYCGKMGFTETSLQEHVTSEHAETSTEVICPICAALPGGDPNHVTDDFTAHLTLEHRAPRDLDESSSVRHVRRMFHPGRGLGGPRARRTNMHFTSGSTGGLSSSSSQSSTYTPSNREAMDPIAELLSQLSGVRRAAGGQINSSGPSASQLQQLQMQLQLERQQAQAARQQVETGRHATRRSNNPGNTGTTIPPPSTATANTATVGESNPSSSSHSSQFLLARLNEPKMSEAERQFLEGERADRSLFVQELLLSTLMHEESSSSDEDERRDFADFGAMGCVDIMPLDVALENLQLRREQLHGEGASAASSLMSEHQADCVLSAATVSDGQQTAAVLPGLALLSPSIF</sequence>
<dbReference type="InterPro" id="IPR043145">
    <property type="entry name" value="Znf_ZZ_sf"/>
</dbReference>
<dbReference type="PROSITE" id="PS50135">
    <property type="entry name" value="ZF_ZZ_2"/>
    <property type="match status" value="1"/>
</dbReference>
<dbReference type="CDD" id="cd02338">
    <property type="entry name" value="ZZ_PCMF_like"/>
    <property type="match status" value="1"/>
</dbReference>
<dbReference type="PROSITE" id="PS01357">
    <property type="entry name" value="ZF_ZZ_1"/>
    <property type="match status" value="1"/>
</dbReference>
<reference evidence="18" key="2">
    <citation type="submission" date="2025-08" db="UniProtKB">
        <authorList>
            <consortium name="Ensembl"/>
        </authorList>
    </citation>
    <scope>IDENTIFICATION</scope>
</reference>
<keyword evidence="11" id="KW-0833">Ubl conjugation pathway</keyword>
<dbReference type="InterPro" id="IPR000433">
    <property type="entry name" value="Znf_ZZ"/>
</dbReference>
<dbReference type="GO" id="GO:0008270">
    <property type="term" value="F:zinc ion binding"/>
    <property type="evidence" value="ECO:0007669"/>
    <property type="project" value="UniProtKB-KW"/>
</dbReference>
<dbReference type="InterPro" id="IPR050774">
    <property type="entry name" value="KCMF1/Dystrophin"/>
</dbReference>
<keyword evidence="9" id="KW-0967">Endosome</keyword>
<dbReference type="PANTHER" id="PTHR12268:SF13">
    <property type="entry name" value="E3 UBIQUITIN-PROTEIN LIGASE KCMF1"/>
    <property type="match status" value="1"/>
</dbReference>
<dbReference type="Pfam" id="PF05605">
    <property type="entry name" value="zf-Di19"/>
    <property type="match status" value="1"/>
</dbReference>
<dbReference type="GO" id="GO:0005764">
    <property type="term" value="C:lysosome"/>
    <property type="evidence" value="ECO:0007669"/>
    <property type="project" value="UniProtKB-SubCell"/>
</dbReference>
<evidence type="ECO:0000256" key="13">
    <source>
        <dbReference type="ARBA" id="ARBA00023228"/>
    </source>
</evidence>
<dbReference type="GO" id="GO:0005886">
    <property type="term" value="C:plasma membrane"/>
    <property type="evidence" value="ECO:0007669"/>
    <property type="project" value="TreeGrafter"/>
</dbReference>
<feature type="region of interest" description="Disordered" evidence="15">
    <location>
        <begin position="155"/>
        <end position="195"/>
    </location>
</feature>
<name>A0A4W6C6J8_LATCA</name>
<keyword evidence="19" id="KW-1185">Reference proteome</keyword>
<dbReference type="EC" id="2.3.2.27" evidence="5"/>
<evidence type="ECO:0000256" key="8">
    <source>
        <dbReference type="ARBA" id="ARBA00022723"/>
    </source>
</evidence>
<evidence type="ECO:0000256" key="6">
    <source>
        <dbReference type="ARBA" id="ARBA00014999"/>
    </source>
</evidence>
<dbReference type="GO" id="GO:0005770">
    <property type="term" value="C:late endosome"/>
    <property type="evidence" value="ECO:0007669"/>
    <property type="project" value="UniProtKB-SubCell"/>
</dbReference>
<evidence type="ECO:0000259" key="16">
    <source>
        <dbReference type="PROSITE" id="PS50135"/>
    </source>
</evidence>
<feature type="compositionally biased region" description="Low complexity" evidence="15">
    <location>
        <begin position="174"/>
        <end position="194"/>
    </location>
</feature>
<proteinExistence type="inferred from homology"/>
<keyword evidence="8" id="KW-0479">Metal-binding</keyword>
<feature type="compositionally biased region" description="Low complexity" evidence="15">
    <location>
        <begin position="240"/>
        <end position="250"/>
    </location>
</feature>
<comment type="catalytic activity">
    <reaction evidence="1">
        <text>S-ubiquitinyl-[E2 ubiquitin-conjugating enzyme]-L-cysteine + [acceptor protein]-L-lysine = [E2 ubiquitin-conjugating enzyme]-L-cysteine + N(6)-ubiquitinyl-[acceptor protein]-L-lysine.</text>
        <dbReference type="EC" id="2.3.2.27"/>
    </reaction>
</comment>
<protein>
    <recommendedName>
        <fullName evidence="6">E3 ubiquitin-protein ligase KCMF1</fullName>
        <ecNumber evidence="5">2.3.2.27</ecNumber>
    </recommendedName>
</protein>
<reference evidence="19" key="1">
    <citation type="submission" date="2015-09" db="EMBL/GenBank/DDBJ databases">
        <authorList>
            <person name="Sai Rama Sridatta P."/>
        </authorList>
    </citation>
    <scope>NUCLEOTIDE SEQUENCE [LARGE SCALE GENOMIC DNA]</scope>
</reference>
<comment type="subcellular location">
    <subcellularLocation>
        <location evidence="3">Late endosome</location>
    </subcellularLocation>
    <subcellularLocation>
        <location evidence="2">Lysosome</location>
    </subcellularLocation>
</comment>
<dbReference type="Proteomes" id="UP000314980">
    <property type="component" value="Unassembled WGS sequence"/>
</dbReference>
<evidence type="ECO:0000256" key="2">
    <source>
        <dbReference type="ARBA" id="ARBA00004371"/>
    </source>
</evidence>
<evidence type="ECO:0000256" key="9">
    <source>
        <dbReference type="ARBA" id="ARBA00022753"/>
    </source>
</evidence>
<feature type="compositionally biased region" description="Low complexity" evidence="15">
    <location>
        <begin position="261"/>
        <end position="296"/>
    </location>
</feature>
<keyword evidence="12" id="KW-0862">Zinc</keyword>
<keyword evidence="13" id="KW-0458">Lysosome</keyword>
<dbReference type="PROSITE" id="PS50157">
    <property type="entry name" value="ZINC_FINGER_C2H2_2"/>
    <property type="match status" value="1"/>
</dbReference>
<feature type="region of interest" description="Disordered" evidence="15">
    <location>
        <begin position="240"/>
        <end position="297"/>
    </location>
</feature>
<dbReference type="SMART" id="SM00291">
    <property type="entry name" value="ZnF_ZZ"/>
    <property type="match status" value="1"/>
</dbReference>
<comment type="similarity">
    <text evidence="4">Belongs to the KCMF1 family.</text>
</comment>
<dbReference type="Gene3D" id="3.30.60.90">
    <property type="match status" value="1"/>
</dbReference>
<feature type="domain" description="C2H2-type" evidence="17">
    <location>
        <begin position="78"/>
        <end position="106"/>
    </location>
</feature>
<organism evidence="18 19">
    <name type="scientific">Lates calcarifer</name>
    <name type="common">Barramundi</name>
    <name type="synonym">Holocentrus calcarifer</name>
    <dbReference type="NCBI Taxonomy" id="8187"/>
    <lineage>
        <taxon>Eukaryota</taxon>
        <taxon>Metazoa</taxon>
        <taxon>Chordata</taxon>
        <taxon>Craniata</taxon>
        <taxon>Vertebrata</taxon>
        <taxon>Euteleostomi</taxon>
        <taxon>Actinopterygii</taxon>
        <taxon>Neopterygii</taxon>
        <taxon>Teleostei</taxon>
        <taxon>Neoteleostei</taxon>
        <taxon>Acanthomorphata</taxon>
        <taxon>Carangaria</taxon>
        <taxon>Carangaria incertae sedis</taxon>
        <taxon>Centropomidae</taxon>
        <taxon>Lates</taxon>
    </lineage>
</organism>
<gene>
    <name evidence="18" type="primary">KCMF1</name>
</gene>
<evidence type="ECO:0000313" key="19">
    <source>
        <dbReference type="Proteomes" id="UP000314980"/>
    </source>
</evidence>
<evidence type="ECO:0000256" key="4">
    <source>
        <dbReference type="ARBA" id="ARBA00010938"/>
    </source>
</evidence>
<evidence type="ECO:0000256" key="5">
    <source>
        <dbReference type="ARBA" id="ARBA00012483"/>
    </source>
</evidence>
<evidence type="ECO:0000259" key="17">
    <source>
        <dbReference type="PROSITE" id="PS50157"/>
    </source>
</evidence>
<keyword evidence="7" id="KW-0808">Transferase</keyword>
<dbReference type="AlphaFoldDB" id="A0A4W6C6J8"/>
<keyword evidence="10 14" id="KW-0863">Zinc-finger</keyword>
<dbReference type="PANTHER" id="PTHR12268">
    <property type="entry name" value="E3 UBIQUITIN-PROTEIN LIGASE KCMF1"/>
    <property type="match status" value="1"/>
</dbReference>
<evidence type="ECO:0000256" key="10">
    <source>
        <dbReference type="ARBA" id="ARBA00022771"/>
    </source>
</evidence>